<evidence type="ECO:0000313" key="3">
    <source>
        <dbReference type="EMBL" id="RSX54926.1"/>
    </source>
</evidence>
<name>A0A430FQ28_9BIFI</name>
<evidence type="ECO:0000256" key="2">
    <source>
        <dbReference type="SAM" id="Phobius"/>
    </source>
</evidence>
<feature type="transmembrane region" description="Helical" evidence="2">
    <location>
        <begin position="89"/>
        <end position="107"/>
    </location>
</feature>
<accession>A0A430FQ28</accession>
<keyword evidence="4" id="KW-1185">Reference proteome</keyword>
<dbReference type="Proteomes" id="UP000287609">
    <property type="component" value="Unassembled WGS sequence"/>
</dbReference>
<protein>
    <submittedName>
        <fullName evidence="3">Uncharacterized protein</fullName>
    </submittedName>
</protein>
<evidence type="ECO:0000313" key="4">
    <source>
        <dbReference type="Proteomes" id="UP000287609"/>
    </source>
</evidence>
<keyword evidence="2" id="KW-1133">Transmembrane helix</keyword>
<feature type="compositionally biased region" description="Polar residues" evidence="1">
    <location>
        <begin position="1"/>
        <end position="48"/>
    </location>
</feature>
<keyword evidence="2" id="KW-0812">Transmembrane</keyword>
<dbReference type="AlphaFoldDB" id="A0A430FQ28"/>
<dbReference type="EMBL" id="QXGM01000002">
    <property type="protein sequence ID" value="RSX54926.1"/>
    <property type="molecule type" value="Genomic_DNA"/>
</dbReference>
<feature type="region of interest" description="Disordered" evidence="1">
    <location>
        <begin position="1"/>
        <end position="58"/>
    </location>
</feature>
<keyword evidence="2" id="KW-0472">Membrane</keyword>
<sequence length="108" mass="12128">MEEHQTQQSPVNKQSSSDAQSRKTQTQHNMQAQQPQANEHQPATSKNPASPRRSLMDIDASAIKVSPSVLEQERREMEARAHKLKRNRIFLVAGVIVAAICMILLVIM</sequence>
<gene>
    <name evidence="3" type="ORF">D2E26_0980</name>
</gene>
<proteinExistence type="predicted"/>
<evidence type="ECO:0000256" key="1">
    <source>
        <dbReference type="SAM" id="MobiDB-lite"/>
    </source>
</evidence>
<dbReference type="RefSeq" id="WP_125963605.1">
    <property type="nucleotide sequence ID" value="NZ_QXGM01000002.1"/>
</dbReference>
<comment type="caution">
    <text evidence="3">The sequence shown here is derived from an EMBL/GenBank/DDBJ whole genome shotgun (WGS) entry which is preliminary data.</text>
</comment>
<reference evidence="3 4" key="1">
    <citation type="submission" date="2018-09" db="EMBL/GenBank/DDBJ databases">
        <title>Characterization of the phylogenetic diversity of five novel species belonging to the genus Bifidobacterium.</title>
        <authorList>
            <person name="Lugli G.A."/>
            <person name="Duranti S."/>
            <person name="Milani C."/>
        </authorList>
    </citation>
    <scope>NUCLEOTIDE SEQUENCE [LARGE SCALE GENOMIC DNA]</scope>
    <source>
        <strain evidence="3 4">2036B</strain>
    </source>
</reference>
<organism evidence="3 4">
    <name type="scientific">Bifidobacterium dolichotidis</name>
    <dbReference type="NCBI Taxonomy" id="2306976"/>
    <lineage>
        <taxon>Bacteria</taxon>
        <taxon>Bacillati</taxon>
        <taxon>Actinomycetota</taxon>
        <taxon>Actinomycetes</taxon>
        <taxon>Bifidobacteriales</taxon>
        <taxon>Bifidobacteriaceae</taxon>
        <taxon>Bifidobacterium</taxon>
    </lineage>
</organism>